<comment type="function">
    <text evidence="1">Mitochondrial DNA endonuclease involved in intron homing.</text>
</comment>
<evidence type="ECO:0000259" key="2">
    <source>
        <dbReference type="Pfam" id="PF03161"/>
    </source>
</evidence>
<gene>
    <name evidence="3" type="primary">nad5</name>
</gene>
<sequence length="285" mass="32478">MCQCLTWNNTEGLSLGSWVTKSSGVITFLNVGLIRISSDLFNTPVYKTKKVKTFNKIKYSTLSRSNSINFGNTKLPSSYRIGPHNIDIISLIIGSVLGDSHLEKRSQGVGTRVIFEQSSSNVEYLMWFYKFLALRGYCSEIAPKLSKKISKNNKINYTYRVNSYTFASFNWLHEMFYIKVNNRFVKIIPKNIFAWLTPLSLAIWFMDDGSKLKNSARIATNCFTIEEVTFLCEGLKKKYGIVATPCKGGVGKGFIIYIHVESMKLFSSIIKPHMIPSMYYKLGNY</sequence>
<dbReference type="GO" id="GO:0004519">
    <property type="term" value="F:endonuclease activity"/>
    <property type="evidence" value="ECO:0007669"/>
    <property type="project" value="InterPro"/>
</dbReference>
<feature type="domain" description="Homing endonuclease LAGLIDADG" evidence="2">
    <location>
        <begin position="90"/>
        <end position="266"/>
    </location>
</feature>
<evidence type="ECO:0000256" key="1">
    <source>
        <dbReference type="ARBA" id="ARBA00002670"/>
    </source>
</evidence>
<accession>S4SPH8</accession>
<dbReference type="InterPro" id="IPR027434">
    <property type="entry name" value="Homing_endonucl"/>
</dbReference>
<reference evidence="3" key="1">
    <citation type="journal article" date="2013" name="Fungal Genet. Biol.">
        <title>The 135 kbp mitochondrial genome of Agaricus bisporus is the largest known eukaryotic reservoir of group I introns and plasmid-related sequences.</title>
        <authorList>
            <person name="Ferandon C."/>
            <person name="Xu J."/>
            <person name="Barroso G."/>
        </authorList>
    </citation>
    <scope>NUCLEOTIDE SEQUENCE</scope>
</reference>
<keyword evidence="3" id="KW-0496">Mitochondrion</keyword>
<evidence type="ECO:0000313" key="3">
    <source>
        <dbReference type="EMBL" id="AFP72245.1"/>
    </source>
</evidence>
<dbReference type="InterPro" id="IPR004860">
    <property type="entry name" value="LAGLIDADG_dom"/>
</dbReference>
<geneLocation type="mitochondrion" evidence="3"/>
<dbReference type="Pfam" id="PF03161">
    <property type="entry name" value="LAGLIDADG_2"/>
    <property type="match status" value="1"/>
</dbReference>
<dbReference type="EMBL" id="JX271275">
    <property type="protein sequence ID" value="AFP72245.1"/>
    <property type="molecule type" value="Genomic_DNA"/>
</dbReference>
<dbReference type="SUPFAM" id="SSF55608">
    <property type="entry name" value="Homing endonucleases"/>
    <property type="match status" value="1"/>
</dbReference>
<organism evidence="3">
    <name type="scientific">Agaricus bisporus var. bisporus (strain H97 / ATCC MYA-4626 / FGSC 10389)</name>
    <name type="common">White button mushroom</name>
    <dbReference type="NCBI Taxonomy" id="936046"/>
    <lineage>
        <taxon>Eukaryota</taxon>
        <taxon>Fungi</taxon>
        <taxon>Dikarya</taxon>
        <taxon>Basidiomycota</taxon>
        <taxon>Agaricomycotina</taxon>
        <taxon>Agaricomycetes</taxon>
        <taxon>Agaricomycetidae</taxon>
        <taxon>Agaricales</taxon>
        <taxon>Agaricineae</taxon>
        <taxon>Agaricaceae</taxon>
        <taxon>Agaricus</taxon>
    </lineage>
</organism>
<dbReference type="AlphaFoldDB" id="S4SPH8"/>
<protein>
    <submittedName>
        <fullName evidence="3">I-AbiII-nad5-P</fullName>
    </submittedName>
</protein>
<proteinExistence type="predicted"/>
<name>S4SPH8_AGABB</name>
<dbReference type="Gene3D" id="3.10.28.10">
    <property type="entry name" value="Homing endonucleases"/>
    <property type="match status" value="2"/>
</dbReference>